<protein>
    <submittedName>
        <fullName evidence="6">Malonic semialdehyde reductase</fullName>
    </submittedName>
    <submittedName>
        <fullName evidence="5">Short-chain dehydrogenase/reductase SDR</fullName>
        <ecNumber evidence="5">1.1.1.-</ecNumber>
    </submittedName>
</protein>
<dbReference type="InterPro" id="IPR020904">
    <property type="entry name" value="Sc_DH/Rdtase_CS"/>
</dbReference>
<dbReference type="PRINTS" id="PR00081">
    <property type="entry name" value="GDHRDH"/>
</dbReference>
<dbReference type="Pfam" id="PF00106">
    <property type="entry name" value="adh_short"/>
    <property type="match status" value="1"/>
</dbReference>
<evidence type="ECO:0000313" key="8">
    <source>
        <dbReference type="Proteomes" id="UP000056109"/>
    </source>
</evidence>
<feature type="domain" description="Ketoreductase" evidence="4">
    <location>
        <begin position="6"/>
        <end position="183"/>
    </location>
</feature>
<dbReference type="PATRIC" id="fig|446692.3.peg.2866"/>
<dbReference type="SUPFAM" id="SSF51735">
    <property type="entry name" value="NAD(P)-binding Rossmann-fold domains"/>
    <property type="match status" value="1"/>
</dbReference>
<dbReference type="KEGG" id="asz:ASN_2737"/>
<dbReference type="EC" id="1.1.1.-" evidence="5"/>
<dbReference type="PANTHER" id="PTHR42901">
    <property type="entry name" value="ALCOHOL DEHYDROGENASE"/>
    <property type="match status" value="1"/>
</dbReference>
<evidence type="ECO:0000256" key="3">
    <source>
        <dbReference type="RuleBase" id="RU000363"/>
    </source>
</evidence>
<dbReference type="RefSeq" id="WP_058988372.1">
    <property type="nucleotide sequence ID" value="NZ_JAIMFQ010000005.1"/>
</dbReference>
<keyword evidence="2 5" id="KW-0560">Oxidoreductase</keyword>
<reference evidence="8" key="2">
    <citation type="submission" date="2014-09" db="EMBL/GenBank/DDBJ databases">
        <authorList>
            <person name="Illeghems K.G."/>
        </authorList>
    </citation>
    <scope>NUCLEOTIDE SEQUENCE [LARGE SCALE GENOMIC DNA]</scope>
    <source>
        <strain evidence="8">108B</strain>
    </source>
</reference>
<dbReference type="GeneID" id="34783713"/>
<dbReference type="InterPro" id="IPR036291">
    <property type="entry name" value="NAD(P)-bd_dom_sf"/>
</dbReference>
<dbReference type="PANTHER" id="PTHR42901:SF1">
    <property type="entry name" value="ALCOHOL DEHYDROGENASE"/>
    <property type="match status" value="1"/>
</dbReference>
<dbReference type="EMBL" id="JOOZ01000060">
    <property type="protein sequence ID" value="OUL65490.1"/>
    <property type="molecule type" value="Genomic_DNA"/>
</dbReference>
<dbReference type="GO" id="GO:0016616">
    <property type="term" value="F:oxidoreductase activity, acting on the CH-OH group of donors, NAD or NADP as acceptor"/>
    <property type="evidence" value="ECO:0007669"/>
    <property type="project" value="UniProtKB-ARBA"/>
</dbReference>
<dbReference type="Proteomes" id="UP000075360">
    <property type="component" value="Unassembled WGS sequence"/>
</dbReference>
<proteinExistence type="inferred from homology"/>
<evidence type="ECO:0000259" key="4">
    <source>
        <dbReference type="SMART" id="SM00822"/>
    </source>
</evidence>
<dbReference type="Proteomes" id="UP000056109">
    <property type="component" value="Chromosome I"/>
</dbReference>
<gene>
    <name evidence="6" type="ORF">AD948_12410</name>
    <name evidence="5" type="ORF">ASN_2737</name>
    <name evidence="7" type="ORF">HK16_15955</name>
</gene>
<evidence type="ECO:0000256" key="1">
    <source>
        <dbReference type="ARBA" id="ARBA00006484"/>
    </source>
</evidence>
<dbReference type="PROSITE" id="PS00061">
    <property type="entry name" value="ADH_SHORT"/>
    <property type="match status" value="1"/>
</dbReference>
<dbReference type="AlphaFoldDB" id="A0A0U5BBN7"/>
<comment type="similarity">
    <text evidence="1 3">Belongs to the short-chain dehydrogenases/reductases (SDR) family.</text>
</comment>
<sequence>MTHPLKTALVTGATAGFGHAIALRLVKEGFRVIATGRRQERLDALAKEAGENLLPFKLDVTDLAAVKALPGSLPEGWQQVDVLVNNAGLALGLEKAWETKPSDWEQMIATNVTGLVEITRALLPGMVDRNAGHVISLGSTAGTYPYPGSNVYGATKAFVDLFMRNLRSDLLGKQVRATNIAPGLCGGSEFSQVRLGDNQKAAAVYEHTKPLLPEDIAETVAWVLKLPPHVNINMVEMMPICQAAAGLAVDRTMDN</sequence>
<evidence type="ECO:0000313" key="5">
    <source>
        <dbReference type="EMBL" id="CEF42005.1"/>
    </source>
</evidence>
<keyword evidence="8" id="KW-1185">Reference proteome</keyword>
<organism evidence="5 8">
    <name type="scientific">Acetobacter senegalensis</name>
    <dbReference type="NCBI Taxonomy" id="446692"/>
    <lineage>
        <taxon>Bacteria</taxon>
        <taxon>Pseudomonadati</taxon>
        <taxon>Pseudomonadota</taxon>
        <taxon>Alphaproteobacteria</taxon>
        <taxon>Acetobacterales</taxon>
        <taxon>Acetobacteraceae</taxon>
        <taxon>Acetobacter</taxon>
    </lineage>
</organism>
<evidence type="ECO:0000313" key="10">
    <source>
        <dbReference type="Proteomes" id="UP000195072"/>
    </source>
</evidence>
<dbReference type="EMBL" id="LN606600">
    <property type="protein sequence ID" value="CEF42005.1"/>
    <property type="molecule type" value="Genomic_DNA"/>
</dbReference>
<reference evidence="5" key="3">
    <citation type="submission" date="2014-09" db="EMBL/GenBank/DDBJ databases">
        <authorList>
            <person name="Magalhaes I.L.F."/>
            <person name="Oliveira U."/>
            <person name="Santos F.R."/>
            <person name="Vidigal T.H.D.A."/>
            <person name="Brescovit A.D."/>
            <person name="Santos A.J."/>
        </authorList>
    </citation>
    <scope>NUCLEOTIDE SEQUENCE</scope>
    <source>
        <strain evidence="5">108B</strain>
    </source>
</reference>
<name>A0A0U5BBN7_9PROT</name>
<dbReference type="Proteomes" id="UP000195072">
    <property type="component" value="Unassembled WGS sequence"/>
</dbReference>
<dbReference type="PRINTS" id="PR00080">
    <property type="entry name" value="SDRFAMILY"/>
</dbReference>
<dbReference type="Gene3D" id="3.40.50.720">
    <property type="entry name" value="NAD(P)-binding Rossmann-like Domain"/>
    <property type="match status" value="1"/>
</dbReference>
<evidence type="ECO:0000256" key="2">
    <source>
        <dbReference type="ARBA" id="ARBA00023002"/>
    </source>
</evidence>
<evidence type="ECO:0000313" key="9">
    <source>
        <dbReference type="Proteomes" id="UP000075360"/>
    </source>
</evidence>
<dbReference type="InterPro" id="IPR002347">
    <property type="entry name" value="SDR_fam"/>
</dbReference>
<evidence type="ECO:0000313" key="7">
    <source>
        <dbReference type="EMBL" id="OUL65490.1"/>
    </source>
</evidence>
<dbReference type="EMBL" id="LHZU01000139">
    <property type="protein sequence ID" value="KXV58249.1"/>
    <property type="molecule type" value="Genomic_DNA"/>
</dbReference>
<dbReference type="SMART" id="SM00822">
    <property type="entry name" value="PKS_KR"/>
    <property type="match status" value="1"/>
</dbReference>
<reference evidence="6 9" key="4">
    <citation type="submission" date="2015-06" db="EMBL/GenBank/DDBJ databases">
        <title>Improved classification and identification of acetic acid bacteria using matrix-assisted laser desorption/ionization time-of-flight mass spectrometry; Gluconobacter nephelii and Gluconobacter uchimurae are later heterotypic synonyms of Gluconobacter japonicus and Gluconobacter oxydans, respectively.</title>
        <authorList>
            <person name="Li L."/>
            <person name="Cleenwerck I."/>
            <person name="De Vuyst L."/>
            <person name="Vandamme P."/>
        </authorList>
    </citation>
    <scope>NUCLEOTIDE SEQUENCE [LARGE SCALE GENOMIC DNA]</scope>
    <source>
        <strain evidence="6 9">LMG 23690</strain>
    </source>
</reference>
<dbReference type="InterPro" id="IPR057326">
    <property type="entry name" value="KR_dom"/>
</dbReference>
<dbReference type="FunFam" id="3.40.50.720:FF:000047">
    <property type="entry name" value="NADP-dependent L-serine/L-allo-threonine dehydrogenase"/>
    <property type="match status" value="1"/>
</dbReference>
<reference evidence="7 10" key="1">
    <citation type="submission" date="2014-06" db="EMBL/GenBank/DDBJ databases">
        <authorList>
            <person name="Ju J."/>
            <person name="Zhang J."/>
        </authorList>
    </citation>
    <scope>NUCLEOTIDE SEQUENCE [LARGE SCALE GENOMIC DNA]</scope>
    <source>
        <strain evidence="7">DmL_050</strain>
    </source>
</reference>
<dbReference type="OrthoDB" id="658698at2"/>
<evidence type="ECO:0000313" key="6">
    <source>
        <dbReference type="EMBL" id="KXV58249.1"/>
    </source>
</evidence>
<accession>A0A0U5BBN7</accession>